<dbReference type="GO" id="GO:0016301">
    <property type="term" value="F:kinase activity"/>
    <property type="evidence" value="ECO:0007669"/>
    <property type="project" value="UniProtKB-KW"/>
</dbReference>
<keyword evidence="4" id="KW-0808">Transferase</keyword>
<keyword evidence="1" id="KW-0547">Nucleotide-binding</keyword>
<accession>A0ABV6GAC4</accession>
<evidence type="ECO:0000256" key="2">
    <source>
        <dbReference type="ARBA" id="ARBA00022840"/>
    </source>
</evidence>
<keyword evidence="2" id="KW-0067">ATP-binding</keyword>
<proteinExistence type="predicted"/>
<evidence type="ECO:0000256" key="1">
    <source>
        <dbReference type="ARBA" id="ARBA00022741"/>
    </source>
</evidence>
<dbReference type="InterPro" id="IPR017438">
    <property type="entry name" value="ATP-NAD_kinase_N"/>
</dbReference>
<keyword evidence="5" id="KW-1185">Reference proteome</keyword>
<dbReference type="Gene3D" id="3.40.50.10330">
    <property type="entry name" value="Probable inorganic polyphosphate/atp-NAD kinase, domain 1"/>
    <property type="match status" value="1"/>
</dbReference>
<keyword evidence="4" id="KW-0418">Kinase</keyword>
<dbReference type="InterPro" id="IPR001206">
    <property type="entry name" value="Diacylglycerol_kinase_cat_dom"/>
</dbReference>
<evidence type="ECO:0000259" key="3">
    <source>
        <dbReference type="Pfam" id="PF00781"/>
    </source>
</evidence>
<comment type="caution">
    <text evidence="4">The sequence shown here is derived from an EMBL/GenBank/DDBJ whole genome shotgun (WGS) entry which is preliminary data.</text>
</comment>
<organism evidence="4 5">
    <name type="scientific">Metabacillus herbersteinensis</name>
    <dbReference type="NCBI Taxonomy" id="283816"/>
    <lineage>
        <taxon>Bacteria</taxon>
        <taxon>Bacillati</taxon>
        <taxon>Bacillota</taxon>
        <taxon>Bacilli</taxon>
        <taxon>Bacillales</taxon>
        <taxon>Bacillaceae</taxon>
        <taxon>Metabacillus</taxon>
    </lineage>
</organism>
<dbReference type="Proteomes" id="UP001589854">
    <property type="component" value="Unassembled WGS sequence"/>
</dbReference>
<dbReference type="Pfam" id="PF00781">
    <property type="entry name" value="DAGK_cat"/>
    <property type="match status" value="1"/>
</dbReference>
<gene>
    <name evidence="4" type="ORF">ACFFIX_02610</name>
</gene>
<dbReference type="EMBL" id="JBHLVO010000001">
    <property type="protein sequence ID" value="MFC0270351.1"/>
    <property type="molecule type" value="Genomic_DNA"/>
</dbReference>
<feature type="domain" description="DAGKc" evidence="3">
    <location>
        <begin position="4"/>
        <end position="55"/>
    </location>
</feature>
<dbReference type="InterPro" id="IPR016064">
    <property type="entry name" value="NAD/diacylglycerol_kinase_sf"/>
</dbReference>
<protein>
    <submittedName>
        <fullName evidence="4">Acylglycerol kinase family protein</fullName>
    </submittedName>
</protein>
<reference evidence="4 5" key="1">
    <citation type="submission" date="2024-09" db="EMBL/GenBank/DDBJ databases">
        <authorList>
            <person name="Sun Q."/>
            <person name="Mori K."/>
        </authorList>
    </citation>
    <scope>NUCLEOTIDE SEQUENCE [LARGE SCALE GENOMIC DNA]</scope>
    <source>
        <strain evidence="4 5">CCM 7228</strain>
    </source>
</reference>
<dbReference type="SUPFAM" id="SSF111331">
    <property type="entry name" value="NAD kinase/diacylglycerol kinase-like"/>
    <property type="match status" value="1"/>
</dbReference>
<evidence type="ECO:0000313" key="5">
    <source>
        <dbReference type="Proteomes" id="UP001589854"/>
    </source>
</evidence>
<name>A0ABV6GAC4_9BACI</name>
<sequence>MNGLFFIINPVAGNGRSSKVWGKVKRELDKRKIIYLSFFTECPGHAEVLARQIATIQDYHLKNNHWRRWRRNNSRNCKRFKFI</sequence>
<dbReference type="RefSeq" id="WP_378930191.1">
    <property type="nucleotide sequence ID" value="NZ_JBHLVO010000001.1"/>
</dbReference>
<evidence type="ECO:0000313" key="4">
    <source>
        <dbReference type="EMBL" id="MFC0270351.1"/>
    </source>
</evidence>